<name>A0A9R1XBS8_LACSA</name>
<reference evidence="2 3" key="1">
    <citation type="journal article" date="2017" name="Nat. Commun.">
        <title>Genome assembly with in vitro proximity ligation data and whole-genome triplication in lettuce.</title>
        <authorList>
            <person name="Reyes-Chin-Wo S."/>
            <person name="Wang Z."/>
            <person name="Yang X."/>
            <person name="Kozik A."/>
            <person name="Arikit S."/>
            <person name="Song C."/>
            <person name="Xia L."/>
            <person name="Froenicke L."/>
            <person name="Lavelle D.O."/>
            <person name="Truco M.J."/>
            <person name="Xia R."/>
            <person name="Zhu S."/>
            <person name="Xu C."/>
            <person name="Xu H."/>
            <person name="Xu X."/>
            <person name="Cox K."/>
            <person name="Korf I."/>
            <person name="Meyers B.C."/>
            <person name="Michelmore R.W."/>
        </authorList>
    </citation>
    <scope>NUCLEOTIDE SEQUENCE [LARGE SCALE GENOMIC DNA]</scope>
    <source>
        <strain evidence="3">cv. Salinas</strain>
        <tissue evidence="2">Seedlings</tissue>
    </source>
</reference>
<organism evidence="2 3">
    <name type="scientific">Lactuca sativa</name>
    <name type="common">Garden lettuce</name>
    <dbReference type="NCBI Taxonomy" id="4236"/>
    <lineage>
        <taxon>Eukaryota</taxon>
        <taxon>Viridiplantae</taxon>
        <taxon>Streptophyta</taxon>
        <taxon>Embryophyta</taxon>
        <taxon>Tracheophyta</taxon>
        <taxon>Spermatophyta</taxon>
        <taxon>Magnoliopsida</taxon>
        <taxon>eudicotyledons</taxon>
        <taxon>Gunneridae</taxon>
        <taxon>Pentapetalae</taxon>
        <taxon>asterids</taxon>
        <taxon>campanulids</taxon>
        <taxon>Asterales</taxon>
        <taxon>Asteraceae</taxon>
        <taxon>Cichorioideae</taxon>
        <taxon>Cichorieae</taxon>
        <taxon>Lactucinae</taxon>
        <taxon>Lactuca</taxon>
    </lineage>
</organism>
<dbReference type="AlphaFoldDB" id="A0A9R1XBS8"/>
<keyword evidence="3" id="KW-1185">Reference proteome</keyword>
<dbReference type="Proteomes" id="UP000235145">
    <property type="component" value="Unassembled WGS sequence"/>
</dbReference>
<comment type="caution">
    <text evidence="2">The sequence shown here is derived from an EMBL/GenBank/DDBJ whole genome shotgun (WGS) entry which is preliminary data.</text>
</comment>
<proteinExistence type="predicted"/>
<evidence type="ECO:0000256" key="1">
    <source>
        <dbReference type="SAM" id="MobiDB-lite"/>
    </source>
</evidence>
<feature type="compositionally biased region" description="Basic residues" evidence="1">
    <location>
        <begin position="8"/>
        <end position="17"/>
    </location>
</feature>
<evidence type="ECO:0000313" key="3">
    <source>
        <dbReference type="Proteomes" id="UP000235145"/>
    </source>
</evidence>
<evidence type="ECO:0000313" key="2">
    <source>
        <dbReference type="EMBL" id="KAJ0208450.1"/>
    </source>
</evidence>
<feature type="region of interest" description="Disordered" evidence="1">
    <location>
        <begin position="1"/>
        <end position="40"/>
    </location>
</feature>
<gene>
    <name evidence="2" type="ORF">LSAT_V11C500247590</name>
</gene>
<sequence>MIREGKVKKNKQGKNFKGKPQDDKGKRKKSPQNPPPKKKENVAKDDICFQCGVIVQWERNFLRYLVELKNKKVGEGTSGISTFIIKMGLFTFLSNTRVFDIGCGTNICNSLHGFRKSRKMKKNEMVLHVGNGARVVVQATRHFDLCLPFGLYLTLNNVC</sequence>
<protein>
    <submittedName>
        <fullName evidence="2">Uncharacterized protein</fullName>
    </submittedName>
</protein>
<accession>A0A9R1XBS8</accession>
<dbReference type="EMBL" id="NBSK02000005">
    <property type="protein sequence ID" value="KAJ0208450.1"/>
    <property type="molecule type" value="Genomic_DNA"/>
</dbReference>